<proteinExistence type="predicted"/>
<dbReference type="EMBL" id="CVTF01000079">
    <property type="protein sequence ID" value="CRY99579.1"/>
    <property type="molecule type" value="Genomic_DNA"/>
</dbReference>
<accession>A0A0H5QC83</accession>
<evidence type="ECO:0000313" key="1">
    <source>
        <dbReference type="EMBL" id="CRY99579.1"/>
    </source>
</evidence>
<evidence type="ECO:0000313" key="2">
    <source>
        <dbReference type="Proteomes" id="UP000182715"/>
    </source>
</evidence>
<name>A0A0H5QC83_NEIMI</name>
<protein>
    <submittedName>
        <fullName evidence="1">Uncharacterized protein</fullName>
    </submittedName>
</protein>
<dbReference type="AlphaFoldDB" id="A0A0H5QC83"/>
<sequence>MADFRYWETVLLISDGLNADCFILILKPLFQTTLKGRLKTFV</sequence>
<reference evidence="1 2" key="1">
    <citation type="submission" date="2014-11" db="EMBL/GenBank/DDBJ databases">
        <authorList>
            <person name="Diene M.Seydina."/>
        </authorList>
    </citation>
    <scope>NUCLEOTIDE SEQUENCE [LARGE SCALE GENOMIC DNA]</scope>
    <source>
        <strain evidence="1 2">Neisseria meningitidis CHUV</strain>
    </source>
</reference>
<dbReference type="Proteomes" id="UP000182715">
    <property type="component" value="Unassembled WGS sequence"/>
</dbReference>
<organism evidence="1 2">
    <name type="scientific">Neisseria meningitidis serogroup B</name>
    <dbReference type="NCBI Taxonomy" id="491"/>
    <lineage>
        <taxon>Bacteria</taxon>
        <taxon>Pseudomonadati</taxon>
        <taxon>Pseudomonadota</taxon>
        <taxon>Betaproteobacteria</taxon>
        <taxon>Neisseriales</taxon>
        <taxon>Neisseriaceae</taxon>
        <taxon>Neisseria</taxon>
    </lineage>
</organism>